<feature type="signal peptide" evidence="5">
    <location>
        <begin position="1"/>
        <end position="23"/>
    </location>
</feature>
<evidence type="ECO:0000256" key="1">
    <source>
        <dbReference type="ARBA" id="ARBA00004418"/>
    </source>
</evidence>
<feature type="chain" id="PRO_5006904396" evidence="5">
    <location>
        <begin position="24"/>
        <end position="389"/>
    </location>
</feature>
<dbReference type="GO" id="GO:0019808">
    <property type="term" value="F:polyamine binding"/>
    <property type="evidence" value="ECO:0007669"/>
    <property type="project" value="InterPro"/>
</dbReference>
<dbReference type="Pfam" id="PF13416">
    <property type="entry name" value="SBP_bac_8"/>
    <property type="match status" value="1"/>
</dbReference>
<evidence type="ECO:0000256" key="2">
    <source>
        <dbReference type="ARBA" id="ARBA00022448"/>
    </source>
</evidence>
<evidence type="ECO:0000256" key="5">
    <source>
        <dbReference type="SAM" id="SignalP"/>
    </source>
</evidence>
<dbReference type="EMBL" id="LKEJ01000030">
    <property type="protein sequence ID" value="KTB70665.1"/>
    <property type="molecule type" value="Genomic_DNA"/>
</dbReference>
<dbReference type="CDD" id="cd13659">
    <property type="entry name" value="PBP2_PotF"/>
    <property type="match status" value="1"/>
</dbReference>
<dbReference type="PIRSF" id="PIRSF019574">
    <property type="entry name" value="Periplasmic_polyamine_BP"/>
    <property type="match status" value="1"/>
</dbReference>
<name>A0A0W0IBX8_PSEVI</name>
<organism evidence="6 7">
    <name type="scientific">Pseudomonas viridiflava ICMP 13104</name>
    <dbReference type="NCBI Taxonomy" id="1198305"/>
    <lineage>
        <taxon>Bacteria</taxon>
        <taxon>Pseudomonadati</taxon>
        <taxon>Pseudomonadota</taxon>
        <taxon>Gammaproteobacteria</taxon>
        <taxon>Pseudomonadales</taxon>
        <taxon>Pseudomonadaceae</taxon>
        <taxon>Pseudomonas</taxon>
    </lineage>
</organism>
<dbReference type="GO" id="GO:0015846">
    <property type="term" value="P:polyamine transport"/>
    <property type="evidence" value="ECO:0007669"/>
    <property type="project" value="InterPro"/>
</dbReference>
<keyword evidence="7" id="KW-1185">Reference proteome</keyword>
<keyword evidence="4" id="KW-0574">Periplasm</keyword>
<dbReference type="GO" id="GO:0042597">
    <property type="term" value="C:periplasmic space"/>
    <property type="evidence" value="ECO:0007669"/>
    <property type="project" value="UniProtKB-SubCell"/>
</dbReference>
<dbReference type="PANTHER" id="PTHR30222">
    <property type="entry name" value="SPERMIDINE/PUTRESCINE-BINDING PERIPLASMIC PROTEIN"/>
    <property type="match status" value="1"/>
</dbReference>
<accession>A0A0W0IBX8</accession>
<evidence type="ECO:0000313" key="6">
    <source>
        <dbReference type="EMBL" id="KTB70665.1"/>
    </source>
</evidence>
<dbReference type="Gene3D" id="3.40.190.10">
    <property type="entry name" value="Periplasmic binding protein-like II"/>
    <property type="match status" value="3"/>
</dbReference>
<dbReference type="InterPro" id="IPR006059">
    <property type="entry name" value="SBP"/>
</dbReference>
<sequence>MKKFGKTLLALSLMGVVATAAQADDKVLHVYNWSDYIAPDTVAKFEKESGIKVVYDVFDSNETLEAKLLAGKSGYDIVVPSNNFLAKQIKAGVYQELDKSKLPNWKNLNESLLKAVSVSDPDNKHAFPYMWGSIGIGINLSVSDPDNKHAFPYMWGSIGIGINPDKVKAALGADAPVNSWDLLFKPENAAKLKSCGISFLDSPTEMLPIALHYLGYPTDSQDKKQLAEAEALFMKIRPSIGYFHSSKYISDLANGNICVAVGYSGDIYQAKSRAAEAGGKVKVAYNIPKEGAGSFYDMVAIPKDAENVEGAYKFMTFLMKPEVMAEITNAVRFPNGNAAATALVDKEITSDPGVYPPADVQAKLYAIADLPAATQRIMTRSWTKIKSGK</sequence>
<keyword evidence="2" id="KW-0813">Transport</keyword>
<keyword evidence="3 5" id="KW-0732">Signal</keyword>
<dbReference type="SUPFAM" id="SSF53850">
    <property type="entry name" value="Periplasmic binding protein-like II"/>
    <property type="match status" value="2"/>
</dbReference>
<comment type="subcellular location">
    <subcellularLocation>
        <location evidence="1">Periplasm</location>
    </subcellularLocation>
</comment>
<dbReference type="PANTHER" id="PTHR30222:SF12">
    <property type="entry name" value="NORSPERMIDINE SENSOR"/>
    <property type="match status" value="1"/>
</dbReference>
<evidence type="ECO:0000256" key="3">
    <source>
        <dbReference type="ARBA" id="ARBA00022729"/>
    </source>
</evidence>
<gene>
    <name evidence="6" type="ORF">AO067_05355</name>
</gene>
<proteinExistence type="predicted"/>
<protein>
    <submittedName>
        <fullName evidence="6">Spermidine/putrescine ABC transporter substrate-binding protein</fullName>
    </submittedName>
</protein>
<comment type="caution">
    <text evidence="6">The sequence shown here is derived from an EMBL/GenBank/DDBJ whole genome shotgun (WGS) entry which is preliminary data.</text>
</comment>
<dbReference type="InterPro" id="IPR001188">
    <property type="entry name" value="Sperm_putr-bd"/>
</dbReference>
<dbReference type="AlphaFoldDB" id="A0A0W0IBX8"/>
<evidence type="ECO:0000256" key="4">
    <source>
        <dbReference type="ARBA" id="ARBA00022764"/>
    </source>
</evidence>
<reference evidence="6 7" key="1">
    <citation type="submission" date="2015-09" db="EMBL/GenBank/DDBJ databases">
        <title>Genome sequence of ICMP 13104.</title>
        <authorList>
            <person name="Visnovsky S."/>
            <person name="Lu A."/>
            <person name="Panda P."/>
            <person name="Pitman A."/>
        </authorList>
    </citation>
    <scope>NUCLEOTIDE SEQUENCE [LARGE SCALE GENOMIC DNA]</scope>
    <source>
        <strain evidence="6 7">ICMP 13104</strain>
    </source>
</reference>
<dbReference type="Proteomes" id="UP000053048">
    <property type="component" value="Unassembled WGS sequence"/>
</dbReference>
<evidence type="ECO:0000313" key="7">
    <source>
        <dbReference type="Proteomes" id="UP000053048"/>
    </source>
</evidence>
<dbReference type="PRINTS" id="PR00909">
    <property type="entry name" value="SPERMDNBNDNG"/>
</dbReference>